<dbReference type="InterPro" id="IPR049625">
    <property type="entry name" value="Glyco_transf_61_cat"/>
</dbReference>
<dbReference type="AlphaFoldDB" id="A0A6A5BZ09"/>
<sequence length="397" mass="45660">MLSQPAHDDSSRSVESSRSYYLFITDDSSSPPSTSTTTTTHSMNTRSISCPLFTNNTFPENHFRNLWSDWQRVLKEFDGRGTHEKAWIFQIDCAWIDENSFHSDISWATFTDDGIIVHSQLERRMVPTISSSFRVRNFDVIGNPGYSVYPYANGHMPVEILPRLVRMWNELPPEIPLIWPRNVVSERYLKIMLELRVISGNRTLVDSVIGTVIRAKKVFIYHSDTDFYPNMNIMEYLVLNRKIVAGMARMFGEVSLTRTSKIITLIHRNARIRNVKDHPLLLEHLRQSFPQHVLRKFIIPDTNPSEYLKQVARLFYESDIVISPHGASLSNIIFSRPGSGIIEIGWGSLPMDYMCFARNMKLKYTLVCADGHHQSDLVAPFNDVSAAVRLILSELYK</sequence>
<dbReference type="GeneID" id="68108142"/>
<name>A0A6A5BZ09_NAEFO</name>
<keyword evidence="3" id="KW-1185">Reference proteome</keyword>
<feature type="domain" description="Glycosyltransferase 61 catalytic" evidence="1">
    <location>
        <begin position="154"/>
        <end position="342"/>
    </location>
</feature>
<comment type="caution">
    <text evidence="2">The sequence shown here is derived from an EMBL/GenBank/DDBJ whole genome shotgun (WGS) entry which is preliminary data.</text>
</comment>
<evidence type="ECO:0000259" key="1">
    <source>
        <dbReference type="Pfam" id="PF04577"/>
    </source>
</evidence>
<organism evidence="2 3">
    <name type="scientific">Naegleria fowleri</name>
    <name type="common">Brain eating amoeba</name>
    <dbReference type="NCBI Taxonomy" id="5763"/>
    <lineage>
        <taxon>Eukaryota</taxon>
        <taxon>Discoba</taxon>
        <taxon>Heterolobosea</taxon>
        <taxon>Tetramitia</taxon>
        <taxon>Eutetramitia</taxon>
        <taxon>Vahlkampfiidae</taxon>
        <taxon>Naegleria</taxon>
    </lineage>
</organism>
<protein>
    <recommendedName>
        <fullName evidence="1">Glycosyltransferase 61 catalytic domain-containing protein</fullName>
    </recommendedName>
</protein>
<reference evidence="2 3" key="1">
    <citation type="journal article" date="2019" name="Sci. Rep.">
        <title>Nanopore sequencing improves the draft genome of the human pathogenic amoeba Naegleria fowleri.</title>
        <authorList>
            <person name="Liechti N."/>
            <person name="Schurch N."/>
            <person name="Bruggmann R."/>
            <person name="Wittwer M."/>
        </authorList>
    </citation>
    <scope>NUCLEOTIDE SEQUENCE [LARGE SCALE GENOMIC DNA]</scope>
    <source>
        <strain evidence="2 3">ATCC 30894</strain>
    </source>
</reference>
<dbReference type="EMBL" id="VFQX01000022">
    <property type="protein sequence ID" value="KAF0979771.1"/>
    <property type="molecule type" value="Genomic_DNA"/>
</dbReference>
<dbReference type="GO" id="GO:0016757">
    <property type="term" value="F:glycosyltransferase activity"/>
    <property type="evidence" value="ECO:0007669"/>
    <property type="project" value="InterPro"/>
</dbReference>
<accession>A0A6A5BZ09</accession>
<dbReference type="VEuPathDB" id="AmoebaDB:NF0123530"/>
<gene>
    <name evidence="2" type="ORF">FDP41_000924</name>
</gene>
<dbReference type="OrthoDB" id="2102136at2759"/>
<dbReference type="Pfam" id="PF04577">
    <property type="entry name" value="Glyco_transf_61"/>
    <property type="match status" value="1"/>
</dbReference>
<evidence type="ECO:0000313" key="2">
    <source>
        <dbReference type="EMBL" id="KAF0979771.1"/>
    </source>
</evidence>
<dbReference type="VEuPathDB" id="AmoebaDB:NfTy_050610"/>
<dbReference type="RefSeq" id="XP_044564484.1">
    <property type="nucleotide sequence ID" value="XM_044713177.1"/>
</dbReference>
<proteinExistence type="predicted"/>
<evidence type="ECO:0000313" key="3">
    <source>
        <dbReference type="Proteomes" id="UP000444721"/>
    </source>
</evidence>
<dbReference type="VEuPathDB" id="AmoebaDB:FDP41_000924"/>
<dbReference type="Proteomes" id="UP000444721">
    <property type="component" value="Unassembled WGS sequence"/>
</dbReference>